<dbReference type="EnsemblPlants" id="OBART02G27380.1">
    <property type="protein sequence ID" value="OBART02G27380.1"/>
    <property type="gene ID" value="OBART02G27380"/>
</dbReference>
<dbReference type="STRING" id="65489.A0A0D3F8Q8"/>
<accession>A0A0D3F8Q8</accession>
<evidence type="ECO:0000313" key="4">
    <source>
        <dbReference type="Proteomes" id="UP000026960"/>
    </source>
</evidence>
<name>A0A0D3F8Q8_9ORYZ</name>
<feature type="domain" description="KIB1-4 beta-propeller" evidence="2">
    <location>
        <begin position="85"/>
        <end position="248"/>
    </location>
</feature>
<reference evidence="3" key="1">
    <citation type="journal article" date="2009" name="Rice">
        <title>De Novo Next Generation Sequencing of Plant Genomes.</title>
        <authorList>
            <person name="Rounsley S."/>
            <person name="Marri P.R."/>
            <person name="Yu Y."/>
            <person name="He R."/>
            <person name="Sisneros N."/>
            <person name="Goicoechea J.L."/>
            <person name="Lee S.J."/>
            <person name="Angelova A."/>
            <person name="Kudrna D."/>
            <person name="Luo M."/>
            <person name="Affourtit J."/>
            <person name="Desany B."/>
            <person name="Knight J."/>
            <person name="Niazi F."/>
            <person name="Egholm M."/>
            <person name="Wing R.A."/>
        </authorList>
    </citation>
    <scope>NUCLEOTIDE SEQUENCE [LARGE SCALE GENOMIC DNA]</scope>
    <source>
        <strain evidence="3">cv. IRGC 105608</strain>
    </source>
</reference>
<organism evidence="3">
    <name type="scientific">Oryza barthii</name>
    <dbReference type="NCBI Taxonomy" id="65489"/>
    <lineage>
        <taxon>Eukaryota</taxon>
        <taxon>Viridiplantae</taxon>
        <taxon>Streptophyta</taxon>
        <taxon>Embryophyta</taxon>
        <taxon>Tracheophyta</taxon>
        <taxon>Spermatophyta</taxon>
        <taxon>Magnoliopsida</taxon>
        <taxon>Liliopsida</taxon>
        <taxon>Poales</taxon>
        <taxon>Poaceae</taxon>
        <taxon>BOP clade</taxon>
        <taxon>Oryzoideae</taxon>
        <taxon>Oryzeae</taxon>
        <taxon>Oryzinae</taxon>
        <taxon>Oryza</taxon>
    </lineage>
</organism>
<protein>
    <recommendedName>
        <fullName evidence="2">KIB1-4 beta-propeller domain-containing protein</fullName>
    </recommendedName>
</protein>
<dbReference type="Proteomes" id="UP000026960">
    <property type="component" value="Chromosome 2"/>
</dbReference>
<evidence type="ECO:0000313" key="3">
    <source>
        <dbReference type="EnsemblPlants" id="OBART02G27380.1"/>
    </source>
</evidence>
<proteinExistence type="predicted"/>
<dbReference type="Gramene" id="OBART02G27380.1">
    <property type="protein sequence ID" value="OBART02G27380.1"/>
    <property type="gene ID" value="OBART02G27380"/>
</dbReference>
<dbReference type="PANTHER" id="PTHR44259">
    <property type="entry name" value="OS07G0183000 PROTEIN-RELATED"/>
    <property type="match status" value="1"/>
</dbReference>
<dbReference type="Pfam" id="PF03478">
    <property type="entry name" value="Beta-prop_KIB1-4"/>
    <property type="match status" value="1"/>
</dbReference>
<evidence type="ECO:0000256" key="1">
    <source>
        <dbReference type="SAM" id="MobiDB-lite"/>
    </source>
</evidence>
<dbReference type="AlphaFoldDB" id="A0A0D3F8Q8"/>
<dbReference type="HOGENOM" id="CLU_044924_0_0_1"/>
<dbReference type="InterPro" id="IPR050942">
    <property type="entry name" value="F-box_BR-signaling"/>
</dbReference>
<dbReference type="eggNOG" id="ENOG502R6QY">
    <property type="taxonomic scope" value="Eukaryota"/>
</dbReference>
<sequence length="295" mass="32699">MGEPPGKTGRRDAGGTAPAVEDRWTQLPPELLPLICKKLPDSADFVRFRTLREDVRRPWLRRPLLARHGRRVPGAPRHRGGAPLVVNASTRTGHFGYCRQGDTKWTLVDGRQDMGHRAYHGGRFYVNTNAQETLVIDASTGAVESVLPPPPRSADAGAGVSCGDYLVESRGKLIRAVLFPRDSVVATSAEDYYLNVYQLQEDGKAAAAWAKVESVGDSVLFFDKHGHGFSLEPNGAAELKRDCVYFMHEKRTWLDAGEYRFLCRYNMETGEVDRVVSLPDTFGDTWIVPGLCPSE</sequence>
<reference evidence="3" key="2">
    <citation type="submission" date="2015-03" db="UniProtKB">
        <authorList>
            <consortium name="EnsemblPlants"/>
        </authorList>
    </citation>
    <scope>IDENTIFICATION</scope>
</reference>
<dbReference type="InterPro" id="IPR005174">
    <property type="entry name" value="KIB1-4_b-propeller"/>
</dbReference>
<dbReference type="PaxDb" id="65489-OBART02G27380.1"/>
<keyword evidence="4" id="KW-1185">Reference proteome</keyword>
<feature type="region of interest" description="Disordered" evidence="1">
    <location>
        <begin position="1"/>
        <end position="23"/>
    </location>
</feature>
<evidence type="ECO:0000259" key="2">
    <source>
        <dbReference type="Pfam" id="PF03478"/>
    </source>
</evidence>